<comment type="caution">
    <text evidence="2">The sequence shown here is derived from an EMBL/GenBank/DDBJ whole genome shotgun (WGS) entry which is preliminary data.</text>
</comment>
<dbReference type="Proteomes" id="UP000887116">
    <property type="component" value="Unassembled WGS sequence"/>
</dbReference>
<dbReference type="EMBL" id="BMAO01023374">
    <property type="protein sequence ID" value="GFQ88320.1"/>
    <property type="molecule type" value="Genomic_DNA"/>
</dbReference>
<accession>A0A8X6J289</accession>
<protein>
    <submittedName>
        <fullName evidence="2">Uncharacterized protein</fullName>
    </submittedName>
</protein>
<name>A0A8X6J289_TRICU</name>
<evidence type="ECO:0000256" key="1">
    <source>
        <dbReference type="SAM" id="MobiDB-lite"/>
    </source>
</evidence>
<organism evidence="2 3">
    <name type="scientific">Trichonephila clavata</name>
    <name type="common">Joro spider</name>
    <name type="synonym">Nephila clavata</name>
    <dbReference type="NCBI Taxonomy" id="2740835"/>
    <lineage>
        <taxon>Eukaryota</taxon>
        <taxon>Metazoa</taxon>
        <taxon>Ecdysozoa</taxon>
        <taxon>Arthropoda</taxon>
        <taxon>Chelicerata</taxon>
        <taxon>Arachnida</taxon>
        <taxon>Araneae</taxon>
        <taxon>Araneomorphae</taxon>
        <taxon>Entelegynae</taxon>
        <taxon>Araneoidea</taxon>
        <taxon>Nephilidae</taxon>
        <taxon>Trichonephila</taxon>
    </lineage>
</organism>
<feature type="region of interest" description="Disordered" evidence="1">
    <location>
        <begin position="1"/>
        <end position="41"/>
    </location>
</feature>
<evidence type="ECO:0000313" key="3">
    <source>
        <dbReference type="Proteomes" id="UP000887116"/>
    </source>
</evidence>
<gene>
    <name evidence="2" type="ORF">TNCT_515691</name>
</gene>
<sequence length="70" mass="7915">MQMQRINMATNPQQSTEVYPVKCSRKKEKSKRKGAGGNHEGKDSLVELLLPVESINDKRRENPIALFVSC</sequence>
<dbReference type="AlphaFoldDB" id="A0A8X6J289"/>
<evidence type="ECO:0000313" key="2">
    <source>
        <dbReference type="EMBL" id="GFQ88320.1"/>
    </source>
</evidence>
<feature type="compositionally biased region" description="Basic residues" evidence="1">
    <location>
        <begin position="23"/>
        <end position="34"/>
    </location>
</feature>
<reference evidence="2" key="1">
    <citation type="submission" date="2020-07" db="EMBL/GenBank/DDBJ databases">
        <title>Multicomponent nature underlies the extraordinary mechanical properties of spider dragline silk.</title>
        <authorList>
            <person name="Kono N."/>
            <person name="Nakamura H."/>
            <person name="Mori M."/>
            <person name="Yoshida Y."/>
            <person name="Ohtoshi R."/>
            <person name="Malay A.D."/>
            <person name="Moran D.A.P."/>
            <person name="Tomita M."/>
            <person name="Numata K."/>
            <person name="Arakawa K."/>
        </authorList>
    </citation>
    <scope>NUCLEOTIDE SEQUENCE</scope>
</reference>
<proteinExistence type="predicted"/>
<keyword evidence="3" id="KW-1185">Reference proteome</keyword>
<feature type="compositionally biased region" description="Polar residues" evidence="1">
    <location>
        <begin position="1"/>
        <end position="17"/>
    </location>
</feature>